<proteinExistence type="predicted"/>
<feature type="region of interest" description="Disordered" evidence="1">
    <location>
        <begin position="198"/>
        <end position="235"/>
    </location>
</feature>
<feature type="compositionally biased region" description="Polar residues" evidence="1">
    <location>
        <begin position="200"/>
        <end position="222"/>
    </location>
</feature>
<accession>A0A699IPE9</accession>
<reference evidence="2" key="1">
    <citation type="journal article" date="2019" name="Sci. Rep.">
        <title>Draft genome of Tanacetum cinerariifolium, the natural source of mosquito coil.</title>
        <authorList>
            <person name="Yamashiro T."/>
            <person name="Shiraishi A."/>
            <person name="Satake H."/>
            <person name="Nakayama K."/>
        </authorList>
    </citation>
    <scope>NUCLEOTIDE SEQUENCE</scope>
</reference>
<dbReference type="EMBL" id="BKCJ010318369">
    <property type="protein sequence ID" value="GEZ74847.1"/>
    <property type="molecule type" value="Genomic_DNA"/>
</dbReference>
<evidence type="ECO:0000256" key="1">
    <source>
        <dbReference type="SAM" id="MobiDB-lite"/>
    </source>
</evidence>
<name>A0A699IPE9_TANCI</name>
<sequence>MEARDYDDALVCCVENTVVDRIIDSVASFHATYCKEELERFKLRSGKRLSDMSVIGMSMLASKGNVPDVRKVKCLKFDNDRGYNSWPIKFCVENRIVMLKIVSETPLQLGVAEKQSRTFRAESMGLCSEASNMLLADSVSTTYLISRIPYVSIWLRIPEEEWRRKDTSLTHLKKSQVVLVVILENLAENESIVAEHGLSSKITQSPGGSSDASEGSKNSGSFEDSGRSNEKYSKEGTSSKWKKAIIEGMVSLEKNQTCSLVRISIGKKASKRLWMFKVKEEHNGSKRYTKSLVHLVKNIKVCSWAKLVRILISKGSLSLLKILGTKSLAKMFTRLVMKDKLKFCAASTGLQVN</sequence>
<protein>
    <submittedName>
        <fullName evidence="2">Retrovirus-related Pol polyprotein from transposon TNT 1-94</fullName>
    </submittedName>
</protein>
<comment type="caution">
    <text evidence="2">The sequence shown here is derived from an EMBL/GenBank/DDBJ whole genome shotgun (WGS) entry which is preliminary data.</text>
</comment>
<feature type="compositionally biased region" description="Basic and acidic residues" evidence="1">
    <location>
        <begin position="224"/>
        <end position="234"/>
    </location>
</feature>
<organism evidence="2">
    <name type="scientific">Tanacetum cinerariifolium</name>
    <name type="common">Dalmatian daisy</name>
    <name type="synonym">Chrysanthemum cinerariifolium</name>
    <dbReference type="NCBI Taxonomy" id="118510"/>
    <lineage>
        <taxon>Eukaryota</taxon>
        <taxon>Viridiplantae</taxon>
        <taxon>Streptophyta</taxon>
        <taxon>Embryophyta</taxon>
        <taxon>Tracheophyta</taxon>
        <taxon>Spermatophyta</taxon>
        <taxon>Magnoliopsida</taxon>
        <taxon>eudicotyledons</taxon>
        <taxon>Gunneridae</taxon>
        <taxon>Pentapetalae</taxon>
        <taxon>asterids</taxon>
        <taxon>campanulids</taxon>
        <taxon>Asterales</taxon>
        <taxon>Asteraceae</taxon>
        <taxon>Asteroideae</taxon>
        <taxon>Anthemideae</taxon>
        <taxon>Anthemidinae</taxon>
        <taxon>Tanacetum</taxon>
    </lineage>
</organism>
<gene>
    <name evidence="2" type="ORF">Tci_546820</name>
</gene>
<dbReference type="AlphaFoldDB" id="A0A699IPE9"/>
<evidence type="ECO:0000313" key="2">
    <source>
        <dbReference type="EMBL" id="GEZ74847.1"/>
    </source>
</evidence>